<keyword evidence="2" id="KW-0547">Nucleotide-binding</keyword>
<evidence type="ECO:0000256" key="2">
    <source>
        <dbReference type="ARBA" id="ARBA00022741"/>
    </source>
</evidence>
<dbReference type="InterPro" id="IPR007743">
    <property type="entry name" value="Immunity-related_GTPase-like"/>
</dbReference>
<evidence type="ECO:0000313" key="7">
    <source>
        <dbReference type="Proteomes" id="UP000694425"/>
    </source>
</evidence>
<evidence type="ECO:0000256" key="3">
    <source>
        <dbReference type="ARBA" id="ARBA00022801"/>
    </source>
</evidence>
<dbReference type="InterPro" id="IPR027417">
    <property type="entry name" value="P-loop_NTPase"/>
</dbReference>
<keyword evidence="3" id="KW-0378">Hydrolase</keyword>
<proteinExistence type="inferred from homology"/>
<dbReference type="FunFam" id="3.40.50.300:FF:000541">
    <property type="entry name" value="Immunity related GTPase M"/>
    <property type="match status" value="2"/>
</dbReference>
<keyword evidence="4" id="KW-0342">GTP-binding</keyword>
<dbReference type="PROSITE" id="PS51716">
    <property type="entry name" value="G_IRG"/>
    <property type="match status" value="2"/>
</dbReference>
<dbReference type="GO" id="GO:0005789">
    <property type="term" value="C:endoplasmic reticulum membrane"/>
    <property type="evidence" value="ECO:0007669"/>
    <property type="project" value="TreeGrafter"/>
</dbReference>
<accession>A0A8C7AMU2</accession>
<dbReference type="GO" id="GO:0003924">
    <property type="term" value="F:GTPase activity"/>
    <property type="evidence" value="ECO:0007669"/>
    <property type="project" value="TreeGrafter"/>
</dbReference>
<dbReference type="PANTHER" id="PTHR32341:SF15">
    <property type="entry name" value="INTERFERON-GAMMA-INDUCIBLE GTPASE 10-RELATED"/>
    <property type="match status" value="1"/>
</dbReference>
<dbReference type="InterPro" id="IPR051515">
    <property type="entry name" value="IRG"/>
</dbReference>
<feature type="domain" description="IRG-type G" evidence="5">
    <location>
        <begin position="67"/>
        <end position="249"/>
    </location>
</feature>
<feature type="domain" description="IRG-type G" evidence="5">
    <location>
        <begin position="495"/>
        <end position="676"/>
    </location>
</feature>
<reference evidence="6" key="1">
    <citation type="submission" date="2025-08" db="UniProtKB">
        <authorList>
            <consortium name="Ensembl"/>
        </authorList>
    </citation>
    <scope>IDENTIFICATION</scope>
</reference>
<organism evidence="6 7">
    <name type="scientific">Neovison vison</name>
    <name type="common">American mink</name>
    <name type="synonym">Mustela vison</name>
    <dbReference type="NCBI Taxonomy" id="452646"/>
    <lineage>
        <taxon>Eukaryota</taxon>
        <taxon>Metazoa</taxon>
        <taxon>Chordata</taxon>
        <taxon>Craniata</taxon>
        <taxon>Vertebrata</taxon>
        <taxon>Euteleostomi</taxon>
        <taxon>Mammalia</taxon>
        <taxon>Eutheria</taxon>
        <taxon>Laurasiatheria</taxon>
        <taxon>Carnivora</taxon>
        <taxon>Caniformia</taxon>
        <taxon>Musteloidea</taxon>
        <taxon>Mustelidae</taxon>
        <taxon>Mustelinae</taxon>
        <taxon>Neogale</taxon>
    </lineage>
</organism>
<dbReference type="InterPro" id="IPR030385">
    <property type="entry name" value="G_IRG_dom"/>
</dbReference>
<name>A0A8C7AMU2_NEOVI</name>
<evidence type="ECO:0000256" key="4">
    <source>
        <dbReference type="ARBA" id="ARBA00023134"/>
    </source>
</evidence>
<dbReference type="GO" id="GO:0045087">
    <property type="term" value="P:innate immune response"/>
    <property type="evidence" value="ECO:0007669"/>
    <property type="project" value="TreeGrafter"/>
</dbReference>
<evidence type="ECO:0000256" key="1">
    <source>
        <dbReference type="ARBA" id="ARBA00005429"/>
    </source>
</evidence>
<dbReference type="AlphaFoldDB" id="A0A8C7AMU2"/>
<dbReference type="Gene3D" id="3.40.50.300">
    <property type="entry name" value="P-loop containing nucleotide triphosphate hydrolases"/>
    <property type="match status" value="2"/>
</dbReference>
<dbReference type="Proteomes" id="UP000694425">
    <property type="component" value="Unplaced"/>
</dbReference>
<comment type="similarity">
    <text evidence="1">Belongs to the TRAFAC class dynamin-like GTPase superfamily. IRG family.</text>
</comment>
<evidence type="ECO:0000313" key="6">
    <source>
        <dbReference type="Ensembl" id="ENSNVIP00000008049.1"/>
    </source>
</evidence>
<keyword evidence="7" id="KW-1185">Reference proteome</keyword>
<dbReference type="GeneTree" id="ENSGT00950000183007"/>
<protein>
    <recommendedName>
        <fullName evidence="5">IRG-type G domain-containing protein</fullName>
    </recommendedName>
</protein>
<evidence type="ECO:0000259" key="5">
    <source>
        <dbReference type="PROSITE" id="PS51716"/>
    </source>
</evidence>
<dbReference type="PANTHER" id="PTHR32341">
    <property type="entry name" value="INTERFERON-INDUCIBLE GTPASE"/>
    <property type="match status" value="1"/>
</dbReference>
<reference evidence="6" key="2">
    <citation type="submission" date="2025-09" db="UniProtKB">
        <authorList>
            <consortium name="Ensembl"/>
        </authorList>
    </citation>
    <scope>IDENTIFICATION</scope>
</reference>
<dbReference type="SUPFAM" id="SSF52540">
    <property type="entry name" value="P-loop containing nucleoside triphosphate hydrolases"/>
    <property type="match status" value="2"/>
</dbReference>
<dbReference type="Pfam" id="PF05049">
    <property type="entry name" value="IIGP"/>
    <property type="match status" value="2"/>
</dbReference>
<dbReference type="Ensembl" id="ENSNVIT00000009432.1">
    <property type="protein sequence ID" value="ENSNVIP00000008049.1"/>
    <property type="gene ID" value="ENSNVIG00000006309.1"/>
</dbReference>
<sequence length="853" mass="96788">MGQSSSSQPSHGGDMLSSFEKFYKDFKMESKIISQEAINSIQSSLKAGDLQSAGSVINNALRDINNAPLSIAVIGETGTGKSSFINAIRRLGNEEEGAAPAGFIGITMERKKYEHPKLPNVTLWELPGIGPFKFPPHEYLEKMKFREYDFFIIISATRFKTSDAQLCSAIKKMKKNFYFVRTKIDCDLHNIKMFHPNKFNEQEILEKIHNDCVNNLKKANVSDPQVFLISSFQLANYDFPRLDSTLVRDLPEHKRHIFMQYLPNITEATIDGKRESLRKKVWLEAMRAGASAFVPMMGYISDKDMETLKDTLTLYRVYFGLDDSSLKMIAKDLDVSVEKLKENLNFPHLLSAEKDEKSLGEKLWRYVENFCSVSGGPIASGIYFNKIFYLQNFVLETVASDAKVLLKNVDLWIEPKPKLRMLLCQTMGQSLSSTSSYTKSSDLASGFDKFFKNFKPESKILSQETIALIETHLKAGDIPRVPSVISDALRDIDIAPVNIVVTGEPGTGKSSFINALQGVRHNEEGASPTRAVETTLERIAYKNPKLPNVTFWDLPGMMTITFQPQKYLKKMKFGEYDFFIIISSTCFKINDAHLAEAIRRMKNFYFVRTKVDSDLHSAKISKPSAFNKDEILQRVRSDCVTQLENANMGGTQVFLIPSFDLSDYDFPHLETTFLRELPAHKCHIFMQYLPNVMEAAIDRKRDSLKQKVWLEALMAGASATISFLGFISDNDVEKLEETLTLYRSYFGLDDSSLETIAKDLHVSAEKLKANLTSPHLLSAEKGPIASGIYFRKIFYLQNYFLETVVNDAKVLLKKQVIFKDPVESGQSYLPQDVRNENWWLTGDGKWGRNVYSF</sequence>
<dbReference type="GO" id="GO:0005525">
    <property type="term" value="F:GTP binding"/>
    <property type="evidence" value="ECO:0007669"/>
    <property type="project" value="UniProtKB-KW"/>
</dbReference>
<dbReference type="GO" id="GO:0035458">
    <property type="term" value="P:cellular response to interferon-beta"/>
    <property type="evidence" value="ECO:0007669"/>
    <property type="project" value="TreeGrafter"/>
</dbReference>
<dbReference type="GO" id="GO:0000045">
    <property type="term" value="P:autophagosome assembly"/>
    <property type="evidence" value="ECO:0007669"/>
    <property type="project" value="TreeGrafter"/>
</dbReference>